<proteinExistence type="inferred from homology"/>
<dbReference type="Pfam" id="PF01925">
    <property type="entry name" value="TauE"/>
    <property type="match status" value="1"/>
</dbReference>
<evidence type="ECO:0000256" key="8">
    <source>
        <dbReference type="RuleBase" id="RU363041"/>
    </source>
</evidence>
<evidence type="ECO:0000256" key="2">
    <source>
        <dbReference type="ARBA" id="ARBA00009142"/>
    </source>
</evidence>
<gene>
    <name evidence="9" type="ORF">GCM10017653_20700</name>
</gene>
<dbReference type="Proteomes" id="UP001143330">
    <property type="component" value="Unassembled WGS sequence"/>
</dbReference>
<dbReference type="PANTHER" id="PTHR30269:SF37">
    <property type="entry name" value="MEMBRANE TRANSPORTER PROTEIN"/>
    <property type="match status" value="1"/>
</dbReference>
<feature type="transmembrane region" description="Helical" evidence="8">
    <location>
        <begin position="195"/>
        <end position="214"/>
    </location>
</feature>
<feature type="transmembrane region" description="Helical" evidence="8">
    <location>
        <begin position="100"/>
        <end position="118"/>
    </location>
</feature>
<feature type="transmembrane region" description="Helical" evidence="8">
    <location>
        <begin position="167"/>
        <end position="189"/>
    </location>
</feature>
<dbReference type="PANTHER" id="PTHR30269">
    <property type="entry name" value="TRANSMEMBRANE PROTEIN YFCA"/>
    <property type="match status" value="1"/>
</dbReference>
<evidence type="ECO:0000256" key="6">
    <source>
        <dbReference type="ARBA" id="ARBA00022989"/>
    </source>
</evidence>
<evidence type="ECO:0000313" key="9">
    <source>
        <dbReference type="EMBL" id="GLK84000.1"/>
    </source>
</evidence>
<name>A0A9W6JUB0_9HYPH</name>
<dbReference type="GO" id="GO:0005886">
    <property type="term" value="C:plasma membrane"/>
    <property type="evidence" value="ECO:0007669"/>
    <property type="project" value="UniProtKB-SubCell"/>
</dbReference>
<dbReference type="InterPro" id="IPR002781">
    <property type="entry name" value="TM_pro_TauE-like"/>
</dbReference>
<evidence type="ECO:0000256" key="7">
    <source>
        <dbReference type="ARBA" id="ARBA00023136"/>
    </source>
</evidence>
<accession>A0A9W6JUB0</accession>
<organism evidence="9 10">
    <name type="scientific">Ancylobacter defluvii</name>
    <dbReference type="NCBI Taxonomy" id="1282440"/>
    <lineage>
        <taxon>Bacteria</taxon>
        <taxon>Pseudomonadati</taxon>
        <taxon>Pseudomonadota</taxon>
        <taxon>Alphaproteobacteria</taxon>
        <taxon>Hyphomicrobiales</taxon>
        <taxon>Xanthobacteraceae</taxon>
        <taxon>Ancylobacter</taxon>
    </lineage>
</organism>
<keyword evidence="6 8" id="KW-1133">Transmembrane helix</keyword>
<keyword evidence="5 8" id="KW-0812">Transmembrane</keyword>
<keyword evidence="4 8" id="KW-1003">Cell membrane</keyword>
<comment type="subcellular location">
    <subcellularLocation>
        <location evidence="1 8">Cell membrane</location>
        <topology evidence="1 8">Multi-pass membrane protein</topology>
    </subcellularLocation>
</comment>
<reference evidence="9" key="1">
    <citation type="journal article" date="2014" name="Int. J. Syst. Evol. Microbiol.">
        <title>Complete genome sequence of Corynebacterium casei LMG S-19264T (=DSM 44701T), isolated from a smear-ripened cheese.</title>
        <authorList>
            <consortium name="US DOE Joint Genome Institute (JGI-PGF)"/>
            <person name="Walter F."/>
            <person name="Albersmeier A."/>
            <person name="Kalinowski J."/>
            <person name="Ruckert C."/>
        </authorList>
    </citation>
    <scope>NUCLEOTIDE SEQUENCE</scope>
    <source>
        <strain evidence="9">VKM B-2789</strain>
    </source>
</reference>
<evidence type="ECO:0000256" key="5">
    <source>
        <dbReference type="ARBA" id="ARBA00022692"/>
    </source>
</evidence>
<evidence type="ECO:0000256" key="3">
    <source>
        <dbReference type="ARBA" id="ARBA00022448"/>
    </source>
</evidence>
<comment type="similarity">
    <text evidence="2 8">Belongs to the 4-toluene sulfonate uptake permease (TSUP) (TC 2.A.102) family.</text>
</comment>
<keyword evidence="3" id="KW-0813">Transport</keyword>
<keyword evidence="7 8" id="KW-0472">Membrane</keyword>
<dbReference type="EMBL" id="BSFM01000011">
    <property type="protein sequence ID" value="GLK84000.1"/>
    <property type="molecule type" value="Genomic_DNA"/>
</dbReference>
<dbReference type="InterPro" id="IPR052017">
    <property type="entry name" value="TSUP"/>
</dbReference>
<dbReference type="RefSeq" id="WP_213364193.1">
    <property type="nucleotide sequence ID" value="NZ_BSFM01000011.1"/>
</dbReference>
<feature type="transmembrane region" description="Helical" evidence="8">
    <location>
        <begin position="75"/>
        <end position="94"/>
    </location>
</feature>
<sequence length="259" mass="27456">MLDPSQIGFALAAGLAAAAVGLSKGGLPMIGLLAVPIMSLVMSPLTAAGLLLPVYVISDMFGVWNYRREYSGRNLAILMPAGALGVGIGWATASVISEEAVMLMVGLIGLGFCLNRWFGRMPTTPRPADVPRGLFWGTLTGFTSFVTHAGAPPYQTYMLPQRLPKMVFAGTSTLLFAAINAMKLVPYWALGQLSLSNLTLTLALTPVAVIGTFAGVKLTRVIPEKLFFRLVIGALFLLSLKLVMDGVVHYARAAAAVAW</sequence>
<protein>
    <recommendedName>
        <fullName evidence="8">Probable membrane transporter protein</fullName>
    </recommendedName>
</protein>
<keyword evidence="10" id="KW-1185">Reference proteome</keyword>
<evidence type="ECO:0000313" key="10">
    <source>
        <dbReference type="Proteomes" id="UP001143330"/>
    </source>
</evidence>
<reference evidence="9" key="2">
    <citation type="submission" date="2023-01" db="EMBL/GenBank/DDBJ databases">
        <authorList>
            <person name="Sun Q."/>
            <person name="Evtushenko L."/>
        </authorList>
    </citation>
    <scope>NUCLEOTIDE SEQUENCE</scope>
    <source>
        <strain evidence="9">VKM B-2789</strain>
    </source>
</reference>
<comment type="caution">
    <text evidence="9">The sequence shown here is derived from an EMBL/GenBank/DDBJ whole genome shotgun (WGS) entry which is preliminary data.</text>
</comment>
<feature type="transmembrane region" description="Helical" evidence="8">
    <location>
        <begin position="226"/>
        <end position="244"/>
    </location>
</feature>
<dbReference type="AlphaFoldDB" id="A0A9W6JUB0"/>
<feature type="transmembrane region" description="Helical" evidence="8">
    <location>
        <begin position="33"/>
        <end position="55"/>
    </location>
</feature>
<evidence type="ECO:0000256" key="4">
    <source>
        <dbReference type="ARBA" id="ARBA00022475"/>
    </source>
</evidence>
<evidence type="ECO:0000256" key="1">
    <source>
        <dbReference type="ARBA" id="ARBA00004651"/>
    </source>
</evidence>